<evidence type="ECO:0000256" key="1">
    <source>
        <dbReference type="ARBA" id="ARBA00023015"/>
    </source>
</evidence>
<dbReference type="PANTHER" id="PTHR40661:SF3">
    <property type="entry name" value="FELS-1 PROPHAGE TRANSCRIPTIONAL REGULATOR"/>
    <property type="match status" value="1"/>
</dbReference>
<organism evidence="5 6">
    <name type="scientific">Aeromonas hydrophila</name>
    <dbReference type="NCBI Taxonomy" id="644"/>
    <lineage>
        <taxon>Bacteria</taxon>
        <taxon>Pseudomonadati</taxon>
        <taxon>Pseudomonadota</taxon>
        <taxon>Gammaproteobacteria</taxon>
        <taxon>Aeromonadales</taxon>
        <taxon>Aeromonadaceae</taxon>
        <taxon>Aeromonas</taxon>
    </lineage>
</organism>
<dbReference type="Pfam" id="PF01381">
    <property type="entry name" value="HTH_3"/>
    <property type="match status" value="2"/>
</dbReference>
<evidence type="ECO:0000256" key="3">
    <source>
        <dbReference type="ARBA" id="ARBA00023163"/>
    </source>
</evidence>
<keyword evidence="2" id="KW-0238">DNA-binding</keyword>
<dbReference type="InterPro" id="IPR010982">
    <property type="entry name" value="Lambda_DNA-bd_dom_sf"/>
</dbReference>
<evidence type="ECO:0000313" key="6">
    <source>
        <dbReference type="Proteomes" id="UP001214666"/>
    </source>
</evidence>
<feature type="domain" description="HTH cro/C1-type" evidence="4">
    <location>
        <begin position="94"/>
        <end position="142"/>
    </location>
</feature>
<dbReference type="PROSITE" id="PS50943">
    <property type="entry name" value="HTH_CROC1"/>
    <property type="match status" value="2"/>
</dbReference>
<dbReference type="CDD" id="cd00093">
    <property type="entry name" value="HTH_XRE"/>
    <property type="match status" value="2"/>
</dbReference>
<feature type="domain" description="HTH cro/C1-type" evidence="4">
    <location>
        <begin position="8"/>
        <end position="63"/>
    </location>
</feature>
<dbReference type="AlphaFoldDB" id="A0AAX3P879"/>
<dbReference type="EMBL" id="CP118942">
    <property type="protein sequence ID" value="WEE27702.1"/>
    <property type="molecule type" value="Genomic_DNA"/>
</dbReference>
<dbReference type="SUPFAM" id="SSF47413">
    <property type="entry name" value="lambda repressor-like DNA-binding domains"/>
    <property type="match status" value="2"/>
</dbReference>
<name>A0AAX3P879_AERHY</name>
<dbReference type="Gene3D" id="1.10.260.40">
    <property type="entry name" value="lambda repressor-like DNA-binding domains"/>
    <property type="match status" value="2"/>
</dbReference>
<evidence type="ECO:0000256" key="2">
    <source>
        <dbReference type="ARBA" id="ARBA00023125"/>
    </source>
</evidence>
<dbReference type="Proteomes" id="UP001214666">
    <property type="component" value="Chromosome"/>
</dbReference>
<dbReference type="RefSeq" id="WP_109421915.1">
    <property type="nucleotide sequence ID" value="NZ_CP118942.1"/>
</dbReference>
<proteinExistence type="predicted"/>
<dbReference type="SMART" id="SM00530">
    <property type="entry name" value="HTH_XRE"/>
    <property type="match status" value="2"/>
</dbReference>
<evidence type="ECO:0000313" key="5">
    <source>
        <dbReference type="EMBL" id="WEE27702.1"/>
    </source>
</evidence>
<keyword evidence="1" id="KW-0805">Transcription regulation</keyword>
<accession>A0AAX3P879</accession>
<dbReference type="GO" id="GO:0003677">
    <property type="term" value="F:DNA binding"/>
    <property type="evidence" value="ECO:0007669"/>
    <property type="project" value="UniProtKB-KW"/>
</dbReference>
<keyword evidence="3" id="KW-0804">Transcription</keyword>
<sequence>MKTLGQRIDERREEIGISMAELGRRTGLAKSAISNAINNPERDLKATSLFAIASALQLDPVWLYTGKTGDEWLSEQETPANPLGRRIGRQLKVLGMSAADLARATGLSKPTLSAIIHGDTCDPRISSLISIAEALQVDLRWLCTGDAGHKSDHRQIP</sequence>
<dbReference type="PANTHER" id="PTHR40661">
    <property type="match status" value="1"/>
</dbReference>
<protein>
    <submittedName>
        <fullName evidence="5">Helix-turn-helix transcriptional regulator</fullName>
    </submittedName>
</protein>
<gene>
    <name evidence="5" type="ORF">PY771_05125</name>
</gene>
<evidence type="ECO:0000259" key="4">
    <source>
        <dbReference type="PROSITE" id="PS50943"/>
    </source>
</evidence>
<dbReference type="InterPro" id="IPR001387">
    <property type="entry name" value="Cro/C1-type_HTH"/>
</dbReference>
<reference evidence="5" key="1">
    <citation type="submission" date="2023-02" db="EMBL/GenBank/DDBJ databases">
        <title>The sequence of Aeromonas hydrophila K533.</title>
        <authorList>
            <person name="Luo X."/>
        </authorList>
    </citation>
    <scope>NUCLEOTIDE SEQUENCE</scope>
    <source>
        <strain evidence="5">K533</strain>
    </source>
</reference>